<sequence>MAPCVIAIRLAHYKRAPIAEAVIDLQLGFEQQPAATHLEEFAATLRDSFPQSQRINTFALAVATSNGGEISSNAARETLGVRLTSATGSRILQLRRQGLSYSHMQPYSEWESFSEEMRPILESFVLEFKAISVNRLAVRYINRIIVPQGVDLEAYLNLSPRRPADVSADLQGYFMQLVLAQKDLGPEYTAIVNSGLEAAPDPNAMAVLLDIDVFCTKQTPMDLAAAWTVLYQLRERKNEIFEAAITDEVRRMIE</sequence>
<dbReference type="Proteomes" id="UP000281118">
    <property type="component" value="Unassembled WGS sequence"/>
</dbReference>
<evidence type="ECO:0000313" key="1">
    <source>
        <dbReference type="EMBL" id="RUR71289.1"/>
    </source>
</evidence>
<evidence type="ECO:0000313" key="2">
    <source>
        <dbReference type="Proteomes" id="UP000281118"/>
    </source>
</evidence>
<protein>
    <submittedName>
        <fullName evidence="1">TIGR04255 family protein</fullName>
    </submittedName>
</protein>
<dbReference type="EMBL" id="RXFT01000019">
    <property type="protein sequence ID" value="RUR71289.1"/>
    <property type="molecule type" value="Genomic_DNA"/>
</dbReference>
<dbReference type="NCBIfam" id="TIGR04255">
    <property type="entry name" value="sporadTIGR04255"/>
    <property type="match status" value="1"/>
</dbReference>
<proteinExistence type="predicted"/>
<dbReference type="OrthoDB" id="1550932at2"/>
<name>A0A433MU33_9BURK</name>
<accession>A0A433MU33</accession>
<dbReference type="InterPro" id="IPR026349">
    <property type="entry name" value="CHP04255"/>
</dbReference>
<organism evidence="1 2">
    <name type="scientific">Variovorax guangxiensis</name>
    <dbReference type="NCBI Taxonomy" id="1775474"/>
    <lineage>
        <taxon>Bacteria</taxon>
        <taxon>Pseudomonadati</taxon>
        <taxon>Pseudomonadota</taxon>
        <taxon>Betaproteobacteria</taxon>
        <taxon>Burkholderiales</taxon>
        <taxon>Comamonadaceae</taxon>
        <taxon>Variovorax</taxon>
    </lineage>
</organism>
<dbReference type="AlphaFoldDB" id="A0A433MU33"/>
<comment type="caution">
    <text evidence="1">The sequence shown here is derived from an EMBL/GenBank/DDBJ whole genome shotgun (WGS) entry which is preliminary data.</text>
</comment>
<gene>
    <name evidence="1" type="ORF">EJP67_30015</name>
</gene>
<reference evidence="1 2" key="1">
    <citation type="submission" date="2018-12" db="EMBL/GenBank/DDBJ databases">
        <title>The genome sequences of Variovorax guangxiensis DSM 27352.</title>
        <authorList>
            <person name="Gao J."/>
            <person name="Sun J."/>
        </authorList>
    </citation>
    <scope>NUCLEOTIDE SEQUENCE [LARGE SCALE GENOMIC DNA]</scope>
    <source>
        <strain evidence="1 2">DSM 27352</strain>
    </source>
</reference>